<dbReference type="AlphaFoldDB" id="A0A0C3BKL8"/>
<evidence type="ECO:0000256" key="1">
    <source>
        <dbReference type="ARBA" id="ARBA00022737"/>
    </source>
</evidence>
<dbReference type="PANTHER" id="PTHR10039">
    <property type="entry name" value="AMELOGENIN"/>
    <property type="match status" value="1"/>
</dbReference>
<accession>A0A0C3BKL8</accession>
<evidence type="ECO:0000313" key="3">
    <source>
        <dbReference type="EMBL" id="KIM32011.1"/>
    </source>
</evidence>
<dbReference type="InterPro" id="IPR056884">
    <property type="entry name" value="NPHP3-like_N"/>
</dbReference>
<dbReference type="InterPro" id="IPR027417">
    <property type="entry name" value="P-loop_NTPase"/>
</dbReference>
<dbReference type="HOGENOM" id="CLU_000288_6_8_1"/>
<gene>
    <name evidence="3" type="ORF">M408DRAFT_64178</name>
</gene>
<protein>
    <recommendedName>
        <fullName evidence="2">Nephrocystin 3-like N-terminal domain-containing protein</fullName>
    </recommendedName>
</protein>
<organism evidence="3 4">
    <name type="scientific">Serendipita vermifera MAFF 305830</name>
    <dbReference type="NCBI Taxonomy" id="933852"/>
    <lineage>
        <taxon>Eukaryota</taxon>
        <taxon>Fungi</taxon>
        <taxon>Dikarya</taxon>
        <taxon>Basidiomycota</taxon>
        <taxon>Agaricomycotina</taxon>
        <taxon>Agaricomycetes</taxon>
        <taxon>Sebacinales</taxon>
        <taxon>Serendipitaceae</taxon>
        <taxon>Serendipita</taxon>
    </lineage>
</organism>
<feature type="domain" description="Nephrocystin 3-like N-terminal" evidence="2">
    <location>
        <begin position="65"/>
        <end position="205"/>
    </location>
</feature>
<keyword evidence="1" id="KW-0677">Repeat</keyword>
<dbReference type="Proteomes" id="UP000054097">
    <property type="component" value="Unassembled WGS sequence"/>
</dbReference>
<dbReference type="SUPFAM" id="SSF52540">
    <property type="entry name" value="P-loop containing nucleoside triphosphate hydrolases"/>
    <property type="match status" value="1"/>
</dbReference>
<dbReference type="Gene3D" id="3.40.50.300">
    <property type="entry name" value="P-loop containing nucleotide triphosphate hydrolases"/>
    <property type="match status" value="1"/>
</dbReference>
<reference evidence="4" key="2">
    <citation type="submission" date="2015-01" db="EMBL/GenBank/DDBJ databases">
        <title>Evolutionary Origins and Diversification of the Mycorrhizal Mutualists.</title>
        <authorList>
            <consortium name="DOE Joint Genome Institute"/>
            <consortium name="Mycorrhizal Genomics Consortium"/>
            <person name="Kohler A."/>
            <person name="Kuo A."/>
            <person name="Nagy L.G."/>
            <person name="Floudas D."/>
            <person name="Copeland A."/>
            <person name="Barry K.W."/>
            <person name="Cichocki N."/>
            <person name="Veneault-Fourrey C."/>
            <person name="LaButti K."/>
            <person name="Lindquist E.A."/>
            <person name="Lipzen A."/>
            <person name="Lundell T."/>
            <person name="Morin E."/>
            <person name="Murat C."/>
            <person name="Riley R."/>
            <person name="Ohm R."/>
            <person name="Sun H."/>
            <person name="Tunlid A."/>
            <person name="Henrissat B."/>
            <person name="Grigoriev I.V."/>
            <person name="Hibbett D.S."/>
            <person name="Martin F."/>
        </authorList>
    </citation>
    <scope>NUCLEOTIDE SEQUENCE [LARGE SCALE GENOMIC DNA]</scope>
    <source>
        <strain evidence="4">MAFF 305830</strain>
    </source>
</reference>
<dbReference type="OrthoDB" id="163438at2759"/>
<proteinExistence type="predicted"/>
<evidence type="ECO:0000313" key="4">
    <source>
        <dbReference type="Proteomes" id="UP000054097"/>
    </source>
</evidence>
<evidence type="ECO:0000259" key="2">
    <source>
        <dbReference type="Pfam" id="PF24883"/>
    </source>
</evidence>
<dbReference type="Pfam" id="PF24883">
    <property type="entry name" value="NPHP3_N"/>
    <property type="match status" value="1"/>
</dbReference>
<dbReference type="EMBL" id="KN824281">
    <property type="protein sequence ID" value="KIM32011.1"/>
    <property type="molecule type" value="Genomic_DNA"/>
</dbReference>
<dbReference type="STRING" id="933852.A0A0C3BKL8"/>
<dbReference type="PANTHER" id="PTHR10039:SF16">
    <property type="entry name" value="GPI INOSITOL-DEACYLASE"/>
    <property type="match status" value="1"/>
</dbReference>
<reference evidence="3 4" key="1">
    <citation type="submission" date="2014-04" db="EMBL/GenBank/DDBJ databases">
        <authorList>
            <consortium name="DOE Joint Genome Institute"/>
            <person name="Kuo A."/>
            <person name="Zuccaro A."/>
            <person name="Kohler A."/>
            <person name="Nagy L.G."/>
            <person name="Floudas D."/>
            <person name="Copeland A."/>
            <person name="Barry K.W."/>
            <person name="Cichocki N."/>
            <person name="Veneault-Fourrey C."/>
            <person name="LaButti K."/>
            <person name="Lindquist E.A."/>
            <person name="Lipzen A."/>
            <person name="Lundell T."/>
            <person name="Morin E."/>
            <person name="Murat C."/>
            <person name="Sun H."/>
            <person name="Tunlid A."/>
            <person name="Henrissat B."/>
            <person name="Grigoriev I.V."/>
            <person name="Hibbett D.S."/>
            <person name="Martin F."/>
            <person name="Nordberg H.P."/>
            <person name="Cantor M.N."/>
            <person name="Hua S.X."/>
        </authorList>
    </citation>
    <scope>NUCLEOTIDE SEQUENCE [LARGE SCALE GENOMIC DNA]</scope>
    <source>
        <strain evidence="3 4">MAFF 305830</strain>
    </source>
</reference>
<sequence length="212" mass="23563">MSGTSTDTAFSEEDILLERLKPIDDASYQDDRGCMEGTREHIVNHIIGWATGSSSQDLPPEKANVNGMMWVYGMPGIGKSAIAHSVCRLLHENKRLGGSFFCRRDDSARSETNSVLPTLVYRLAGAFGPYRTRVVEALRQDPQLASGELFSSTLQSLKEYPLQTLVLVIDALDECGEPTTRRQLLGSIFKACQRNKWLKSVVISRSEHDIQS</sequence>
<feature type="non-terminal residue" evidence="3">
    <location>
        <position position="212"/>
    </location>
</feature>
<name>A0A0C3BKL8_SERVB</name>
<keyword evidence="4" id="KW-1185">Reference proteome</keyword>